<comment type="caution">
    <text evidence="2">The sequence shown here is derived from an EMBL/GenBank/DDBJ whole genome shotgun (WGS) entry which is preliminary data.</text>
</comment>
<dbReference type="EMBL" id="JAMXFF010000021">
    <property type="protein sequence ID" value="MCT7967574.1"/>
    <property type="molecule type" value="Genomic_DNA"/>
</dbReference>
<dbReference type="Proteomes" id="UP001525890">
    <property type="component" value="Unassembled WGS sequence"/>
</dbReference>
<proteinExistence type="predicted"/>
<reference evidence="2 3" key="1">
    <citation type="journal article" date="2022" name="Front. Microbiol.">
        <title>High genomic differentiation and limited gene flow indicate recent cryptic speciation within the genus Laspinema (cyanobacteria).</title>
        <authorList>
            <person name="Stanojkovic A."/>
            <person name="Skoupy S."/>
            <person name="Skaloud P."/>
            <person name="Dvorak P."/>
        </authorList>
    </citation>
    <scope>NUCLEOTIDE SEQUENCE [LARGE SCALE GENOMIC DNA]</scope>
    <source>
        <strain evidence="2 3">D2a</strain>
    </source>
</reference>
<protein>
    <submittedName>
        <fullName evidence="2">Z1 domain-containing protein</fullName>
    </submittedName>
</protein>
<accession>A0ABT2MS43</accession>
<name>A0ABT2MS43_9CYAN</name>
<organism evidence="2 3">
    <name type="scientific">Laspinema palackyanum D2a</name>
    <dbReference type="NCBI Taxonomy" id="2953684"/>
    <lineage>
        <taxon>Bacteria</taxon>
        <taxon>Bacillati</taxon>
        <taxon>Cyanobacteriota</taxon>
        <taxon>Cyanophyceae</taxon>
        <taxon>Oscillatoriophycideae</taxon>
        <taxon>Oscillatoriales</taxon>
        <taxon>Laspinemataceae</taxon>
        <taxon>Laspinema</taxon>
        <taxon>Laspinema palackyanum</taxon>
    </lineage>
</organism>
<gene>
    <name evidence="2" type="ORF">NG799_14635</name>
</gene>
<dbReference type="RefSeq" id="WP_368007150.1">
    <property type="nucleotide sequence ID" value="NZ_JAMXFF010000021.1"/>
</dbReference>
<evidence type="ECO:0000259" key="1">
    <source>
        <dbReference type="Pfam" id="PF10593"/>
    </source>
</evidence>
<keyword evidence="3" id="KW-1185">Reference proteome</keyword>
<sequence>MNDYDRTRLVAQALLKGEQIPTEQTIRETVKIAIDSIITRQQGHAVEVDQEKLVRELESLFNTRMGLGTVIEDKKRHLPWLADRNSQINWDFWNRYVRYLEEEKGWAPATIQGLDDLTNLILGRLENPLRSGAWDRRGMVVGQVQSGKTANYTGLICKAVDAGYKRIIVLAGIQNSLRSQTQRRLDEGFLGYDSHAHRASTQESPAIGAGLIPVGKRLIADSATSSANNGDFSKKVAGQFGVSAGGGNPLLFVVKKNTTVLKNLLQWALRDGDKDEKSGKRIVRGVPLLIIDDEADNASINTNPPLLEEKGKVWEEYDVSAINGSIRNLLQSFEKSAYVGYTATPFANIFISPDEEKKNQKFGDDIFPRSFIINLPAPSNYIGPVQVFGLETDPAIGFEASEPLPIIRTVDDQKEWMPDKHKKDHVPGELPESLKQAIKAFILCCAARIVRGQENEHNSMLVHVTRLRDVQFEVVKQVKEELTSLQKRLRYGDNNAPGKLEEEFEQLWKDDFVPTTSFILSSIADPKLTSVSWEEVKPILHRAASKIQIKTINGTAKDVLEYWEDKNGLNVIAIGGDKLSRGLTLEGLSVSYYLRASKMYDTLMQMGRWFGYRPGYLDLCRLYTTNELVKWYEHITVASEELRQEFDYMADAGATPREFGLKVRRHPQGLLITGANKMKTGTVMRMSYTRTLSETTILHKDENINQQNFKVTEELLSSLSSYTNPPEKHNYIWSNVPPERVIDFLLDYQSHTDCKLAKTSLLVKYIKAKLPHELTSWTIVIISNNQSKNKKNIAGNEVGLTLRKDASPKSSLEYRLVKSRLLSPTDEWIDLSQKTRDEIIEITRKQRAKADKDPSSIKTPDGKILRSKRSPKNGLLLLYPLDPETINSEIPVIGFVISFPESKTAKMVEYTVNEVYSEEELCQL</sequence>
<evidence type="ECO:0000313" key="3">
    <source>
        <dbReference type="Proteomes" id="UP001525890"/>
    </source>
</evidence>
<dbReference type="Pfam" id="PF10593">
    <property type="entry name" value="Z1"/>
    <property type="match status" value="1"/>
</dbReference>
<feature type="domain" description="Putative endonuclease Z1" evidence="1">
    <location>
        <begin position="433"/>
        <end position="669"/>
    </location>
</feature>
<dbReference type="InterPro" id="IPR018310">
    <property type="entry name" value="Put_endonuclease_Z1-dom"/>
</dbReference>
<evidence type="ECO:0000313" key="2">
    <source>
        <dbReference type="EMBL" id="MCT7967574.1"/>
    </source>
</evidence>